<feature type="region of interest" description="Disordered" evidence="1">
    <location>
        <begin position="73"/>
        <end position="139"/>
    </location>
</feature>
<dbReference type="EMBL" id="BSDZ01000004">
    <property type="protein sequence ID" value="GLI59226.1"/>
    <property type="molecule type" value="Genomic_DNA"/>
</dbReference>
<feature type="compositionally biased region" description="Polar residues" evidence="1">
    <location>
        <begin position="310"/>
        <end position="355"/>
    </location>
</feature>
<dbReference type="Proteomes" id="UP001165090">
    <property type="component" value="Unassembled WGS sequence"/>
</dbReference>
<organism evidence="2 3">
    <name type="scientific">Volvox africanus</name>
    <dbReference type="NCBI Taxonomy" id="51714"/>
    <lineage>
        <taxon>Eukaryota</taxon>
        <taxon>Viridiplantae</taxon>
        <taxon>Chlorophyta</taxon>
        <taxon>core chlorophytes</taxon>
        <taxon>Chlorophyceae</taxon>
        <taxon>CS clade</taxon>
        <taxon>Chlamydomonadales</taxon>
        <taxon>Volvocaceae</taxon>
        <taxon>Volvox</taxon>
    </lineage>
</organism>
<evidence type="ECO:0000313" key="2">
    <source>
        <dbReference type="EMBL" id="GLI59226.1"/>
    </source>
</evidence>
<feature type="compositionally biased region" description="Gly residues" evidence="1">
    <location>
        <begin position="356"/>
        <end position="370"/>
    </location>
</feature>
<accession>A0ABQ5RQ49</accession>
<feature type="compositionally biased region" description="Acidic residues" evidence="1">
    <location>
        <begin position="99"/>
        <end position="116"/>
    </location>
</feature>
<feature type="non-terminal residue" evidence="2">
    <location>
        <position position="476"/>
    </location>
</feature>
<evidence type="ECO:0008006" key="4">
    <source>
        <dbReference type="Google" id="ProtNLM"/>
    </source>
</evidence>
<reference evidence="2 3" key="1">
    <citation type="journal article" date="2023" name="IScience">
        <title>Expanded male sex-determining region conserved during the evolution of homothallism in the green alga Volvox.</title>
        <authorList>
            <person name="Yamamoto K."/>
            <person name="Matsuzaki R."/>
            <person name="Mahakham W."/>
            <person name="Heman W."/>
            <person name="Sekimoto H."/>
            <person name="Kawachi M."/>
            <person name="Minakuchi Y."/>
            <person name="Toyoda A."/>
            <person name="Nozaki H."/>
        </authorList>
    </citation>
    <scope>NUCLEOTIDE SEQUENCE [LARGE SCALE GENOMIC DNA]</scope>
    <source>
        <strain evidence="2 3">NIES-4468</strain>
    </source>
</reference>
<feature type="compositionally biased region" description="Polar residues" evidence="1">
    <location>
        <begin position="457"/>
        <end position="476"/>
    </location>
</feature>
<evidence type="ECO:0000313" key="3">
    <source>
        <dbReference type="Proteomes" id="UP001165090"/>
    </source>
</evidence>
<feature type="region of interest" description="Disordered" evidence="1">
    <location>
        <begin position="154"/>
        <end position="206"/>
    </location>
</feature>
<protein>
    <recommendedName>
        <fullName evidence="4">RegA</fullName>
    </recommendedName>
</protein>
<comment type="caution">
    <text evidence="2">The sequence shown here is derived from an EMBL/GenBank/DDBJ whole genome shotgun (WGS) entry which is preliminary data.</text>
</comment>
<feature type="compositionally biased region" description="Pro residues" evidence="1">
    <location>
        <begin position="161"/>
        <end position="172"/>
    </location>
</feature>
<feature type="region of interest" description="Disordered" evidence="1">
    <location>
        <begin position="310"/>
        <end position="380"/>
    </location>
</feature>
<proteinExistence type="predicted"/>
<feature type="non-terminal residue" evidence="2">
    <location>
        <position position="1"/>
    </location>
</feature>
<feature type="compositionally biased region" description="Gly residues" evidence="1">
    <location>
        <begin position="427"/>
        <end position="442"/>
    </location>
</feature>
<gene>
    <name evidence="2" type="ORF">VaNZ11_001069</name>
</gene>
<feature type="region of interest" description="Disordered" evidence="1">
    <location>
        <begin position="397"/>
        <end position="476"/>
    </location>
</feature>
<keyword evidence="3" id="KW-1185">Reference proteome</keyword>
<evidence type="ECO:0000256" key="1">
    <source>
        <dbReference type="SAM" id="MobiDB-lite"/>
    </source>
</evidence>
<sequence>ERITRGAVGLFHPRLYLSGGDCIECGNEMMSRGKFERLAGTATAKWHVSIKVLPSGVTLGRWLQKHGLPVLQGRPRKRKAAECEGEYPEDAEDRHGDTDNDDEPDQDDDQDEDDDNDRMGYSSSVTESSLPPPQSLHLTLQPPRALQPFQPSKELHLSQEPPQPPQPTPLPKPTQMAPWLCTGVGRAHPVDEHSTPVGSPALTSNTETAVGNPFNNLAATTALEVCGTGDLPDLAAAMPPWKMPGTSMPSVPHMPCAPAPAGQIDHVAEESMDTPVMELLESLGILEEIYDTSDVPVGPSYSHIAAPTTVTRAGSEHTSLPNSSPGIPSLSAQIASPPMSSWIMQPQGLGSNTPSDGGGGGGGDSNGDGDGAAATAAAAERPKDYLEEAYSNRWSISGAYGDRQFPPVGAAAASRSGPITNALQRGFSGGNGNGGGCGGSSSCGGVDNGLPQRYSGAPSQTPSRADTGSEPSLNLP</sequence>
<name>A0ABQ5RQ49_9CHLO</name>